<evidence type="ECO:0000313" key="11">
    <source>
        <dbReference type="Proteomes" id="UP000541610"/>
    </source>
</evidence>
<evidence type="ECO:0000256" key="1">
    <source>
        <dbReference type="ARBA" id="ARBA00004141"/>
    </source>
</evidence>
<evidence type="ECO:0000256" key="8">
    <source>
        <dbReference type="SAM" id="MobiDB-lite"/>
    </source>
</evidence>
<feature type="transmembrane region" description="Helical" evidence="9">
    <location>
        <begin position="1046"/>
        <end position="1070"/>
    </location>
</feature>
<comment type="subcellular location">
    <subcellularLocation>
        <location evidence="1">Membrane</location>
        <topology evidence="1">Multi-pass membrane protein</topology>
    </subcellularLocation>
</comment>
<sequence length="1257" mass="141044">MSSGGWSRLRTINRRHSVHGATSTSTRRDEEDAARDDFMRSMRAGEVVVHAVSVALFQTMRVFKADPDKSTDNSEGPADHAAAKRRSSEDTMTRVRAVLTELESQLLQACWARFHQSQQDLLHAQRTIRELNEKIEAQRVNYMKEVTSLRGRQRTLDDDVVQALGGGDEEKIVTEAEDDDGTMFFDLTGGMAEREKETIRIVVRDRVEHILSKLPRRKEDQKRIASLEADITAARREAADARTALEEAQAELGQARERAREKGDRVHSAACQTCMSASHMMLLRGETEAGCTRTGCATAGSEPDEVKTLRQRVAELEDALGGTWVGCFHGVRGSLLFVTLGRRESTLMEQSGTAMLRLVERFADEYGCTCDGWKQWLQVSCPAREGCPVTRAVFRRLYRDAFERVERLEDLKLDIDHVIGEEAMEVLRQQRLVYRGTPAEIARIIEGRRGEQPVSEVDAVLGTTDHGNYSWPPKELKSVAKGQKSADGWQPCDDGLMFKRFVEGQRLLRQIAQRQEVLTYSAAVFETPAEVLAPDEDPHLKHLRGSLDFQLRQVADLRSSGSTLAVVFSWGTLLSGDSLRVGAGRKRTKKDVEKSLELTSLEKQHKHKRSRERARRGRQVLEAALGLTGYDDDCAQEDNIGVGAEVAAVVVGVWSVTCTSASEPGAREVLILLGPAELIRLPSCRSLLTLVLLLAISVTLSVGEEAEYANGAEIIVWMDKVGPYNNPHETYPYTKLGLCEVGDDKESNKGDLSIGEELEGHDFVENPFLEIKFGKNLAESPTCNMVLTKEKAALLKRAIKDNYWYEMYIDDLPLWAFVGQPGSGAEALLEGSGVSHRPETIYTKREFVIQKNGGQVISVDVVPGNPMPVVEGTLLQFTYSVEWQDTDKAYSARFDKYLETNFFEHKVHWFSIVNSFMLCLFLIAVVTIILMKTLRRDFTKYTMTEQEELENIDRAADDSGWKQVHGDVFRRPPHLMQLSVLVSTGVHIAATVACVLVLAITNTYYRQRGTTRASAVLMYVLTTMLAGYAGGRLYRQFGGKTWKKAMVYQVLFLPAVLCLMFMIVNTTAWIKGLTYAMPFKTILLLLMVFLAVCVPLHMIGTLGPYPSSIAFFIPGLILGAGLVPFGCVFIEMYFVFSSLWSYNKIYYVYGFMLAILGLLTMVLVCVSITCVYLLLNNEDYRWQWMSFLCSSSIGIYIALYSIYYYHHSTHMSGISQWLYYVCTNTFICLGMTLFCGTVGYLGACKFVFAIYRNIKSD</sequence>
<evidence type="ECO:0000256" key="6">
    <source>
        <dbReference type="ARBA" id="ARBA00023136"/>
    </source>
</evidence>
<feature type="coiled-coil region" evidence="7">
    <location>
        <begin position="114"/>
        <end position="141"/>
    </location>
</feature>
<dbReference type="PANTHER" id="PTHR10766:SF41">
    <property type="entry name" value="TRANSMEMBRANE 9 SUPERFAMILY MEMBER 3"/>
    <property type="match status" value="1"/>
</dbReference>
<evidence type="ECO:0000256" key="7">
    <source>
        <dbReference type="SAM" id="Coils"/>
    </source>
</evidence>
<feature type="transmembrane region" description="Helical" evidence="9">
    <location>
        <begin position="909"/>
        <end position="931"/>
    </location>
</feature>
<dbReference type="GO" id="GO:0072657">
    <property type="term" value="P:protein localization to membrane"/>
    <property type="evidence" value="ECO:0007669"/>
    <property type="project" value="TreeGrafter"/>
</dbReference>
<feature type="coiled-coil region" evidence="7">
    <location>
        <begin position="217"/>
        <end position="265"/>
    </location>
</feature>
<feature type="transmembrane region" description="Helical" evidence="9">
    <location>
        <begin position="978"/>
        <end position="1001"/>
    </location>
</feature>
<feature type="transmembrane region" description="Helical" evidence="9">
    <location>
        <begin position="1082"/>
        <end position="1102"/>
    </location>
</feature>
<comment type="similarity">
    <text evidence="2">Belongs to the nonaspanin (TM9SF) (TC 9.A.2) family.</text>
</comment>
<evidence type="ECO:0000256" key="4">
    <source>
        <dbReference type="ARBA" id="ARBA00022729"/>
    </source>
</evidence>
<feature type="transmembrane region" description="Helical" evidence="9">
    <location>
        <begin position="1187"/>
        <end position="1205"/>
    </location>
</feature>
<feature type="region of interest" description="Disordered" evidence="8">
    <location>
        <begin position="1"/>
        <end position="33"/>
    </location>
</feature>
<accession>A0A7J6NPU7</accession>
<feature type="transmembrane region" description="Helical" evidence="9">
    <location>
        <begin position="1109"/>
        <end position="1134"/>
    </location>
</feature>
<gene>
    <name evidence="10" type="primary">TM9SF3</name>
    <name evidence="10" type="ORF">FOZ60_006227</name>
</gene>
<name>A0A7J6NPU7_PEROL</name>
<dbReference type="Proteomes" id="UP000541610">
    <property type="component" value="Unassembled WGS sequence"/>
</dbReference>
<organism evidence="10 11">
    <name type="scientific">Perkinsus olseni</name>
    <name type="common">Perkinsus atlanticus</name>
    <dbReference type="NCBI Taxonomy" id="32597"/>
    <lineage>
        <taxon>Eukaryota</taxon>
        <taxon>Sar</taxon>
        <taxon>Alveolata</taxon>
        <taxon>Perkinsozoa</taxon>
        <taxon>Perkinsea</taxon>
        <taxon>Perkinsida</taxon>
        <taxon>Perkinsidae</taxon>
        <taxon>Perkinsus</taxon>
    </lineage>
</organism>
<keyword evidence="3 9" id="KW-0812">Transmembrane</keyword>
<proteinExistence type="inferred from homology"/>
<feature type="region of interest" description="Disordered" evidence="8">
    <location>
        <begin position="66"/>
        <end position="91"/>
    </location>
</feature>
<evidence type="ECO:0000256" key="9">
    <source>
        <dbReference type="SAM" id="Phobius"/>
    </source>
</evidence>
<feature type="transmembrane region" description="Helical" evidence="9">
    <location>
        <begin position="1013"/>
        <end position="1034"/>
    </location>
</feature>
<dbReference type="OrthoDB" id="1666796at2759"/>
<dbReference type="InterPro" id="IPR004240">
    <property type="entry name" value="EMP70"/>
</dbReference>
<keyword evidence="5 9" id="KW-1133">Transmembrane helix</keyword>
<dbReference type="AlphaFoldDB" id="A0A7J6NPU7"/>
<reference evidence="10 11" key="1">
    <citation type="submission" date="2020-04" db="EMBL/GenBank/DDBJ databases">
        <title>Perkinsus olseni comparative genomics.</title>
        <authorList>
            <person name="Bogema D.R."/>
        </authorList>
    </citation>
    <scope>NUCLEOTIDE SEQUENCE [LARGE SCALE GENOMIC DNA]</scope>
    <source>
        <strain evidence="10">00978-12</strain>
    </source>
</reference>
<evidence type="ECO:0000313" key="10">
    <source>
        <dbReference type="EMBL" id="KAF4685706.1"/>
    </source>
</evidence>
<keyword evidence="4" id="KW-0732">Signal</keyword>
<dbReference type="PANTHER" id="PTHR10766">
    <property type="entry name" value="TRANSMEMBRANE 9 SUPERFAMILY PROTEIN"/>
    <property type="match status" value="1"/>
</dbReference>
<evidence type="ECO:0000256" key="3">
    <source>
        <dbReference type="ARBA" id="ARBA00022692"/>
    </source>
</evidence>
<feature type="transmembrane region" description="Helical" evidence="9">
    <location>
        <begin position="1146"/>
        <end position="1175"/>
    </location>
</feature>
<dbReference type="Pfam" id="PF02990">
    <property type="entry name" value="EMP70"/>
    <property type="match status" value="1"/>
</dbReference>
<feature type="transmembrane region" description="Helical" evidence="9">
    <location>
        <begin position="1217"/>
        <end position="1243"/>
    </location>
</feature>
<protein>
    <submittedName>
        <fullName evidence="10">Transmembrane 9 super member 3</fullName>
    </submittedName>
</protein>
<evidence type="ECO:0000256" key="5">
    <source>
        <dbReference type="ARBA" id="ARBA00022989"/>
    </source>
</evidence>
<comment type="caution">
    <text evidence="10">The sequence shown here is derived from an EMBL/GenBank/DDBJ whole genome shotgun (WGS) entry which is preliminary data.</text>
</comment>
<keyword evidence="6 9" id="KW-0472">Membrane</keyword>
<dbReference type="EMBL" id="JABANP010000252">
    <property type="protein sequence ID" value="KAF4685706.1"/>
    <property type="molecule type" value="Genomic_DNA"/>
</dbReference>
<keyword evidence="7" id="KW-0175">Coiled coil</keyword>
<evidence type="ECO:0000256" key="2">
    <source>
        <dbReference type="ARBA" id="ARBA00005227"/>
    </source>
</evidence>
<dbReference type="GO" id="GO:0016020">
    <property type="term" value="C:membrane"/>
    <property type="evidence" value="ECO:0007669"/>
    <property type="project" value="UniProtKB-SubCell"/>
</dbReference>